<dbReference type="GO" id="GO:0006508">
    <property type="term" value="P:proteolysis"/>
    <property type="evidence" value="ECO:0007669"/>
    <property type="project" value="UniProtKB-KW"/>
</dbReference>
<keyword evidence="11" id="KW-0449">Lipoprotein</keyword>
<evidence type="ECO:0000256" key="10">
    <source>
        <dbReference type="ARBA" id="ARBA00023180"/>
    </source>
</evidence>
<dbReference type="InterPro" id="IPR033121">
    <property type="entry name" value="PEPTIDASE_A1"/>
</dbReference>
<protein>
    <submittedName>
        <fullName evidence="17">Aspartic proteinase-like protein 1</fullName>
    </submittedName>
</protein>
<reference evidence="17" key="2">
    <citation type="submission" date="2023-05" db="EMBL/GenBank/DDBJ databases">
        <authorList>
            <person name="Schelkunov M.I."/>
        </authorList>
    </citation>
    <scope>NUCLEOTIDE SEQUENCE</scope>
    <source>
        <strain evidence="17">Hsosn_3</strain>
        <tissue evidence="17">Leaf</tissue>
    </source>
</reference>
<dbReference type="Pfam" id="PF14541">
    <property type="entry name" value="TAXi_C"/>
    <property type="match status" value="1"/>
</dbReference>
<evidence type="ECO:0000256" key="3">
    <source>
        <dbReference type="ARBA" id="ARBA00007447"/>
    </source>
</evidence>
<sequence length="678" mass="75134">MAASKFILISVIAVMLFMNCMMAERYSSELIHRFSDELKAFRPVKNGEEWPEKGSFEYYKMLVGSDAWRMKKIKLDSNSNSKTSVMYPAEGSETENLGNDFGWLHYTRIDIGNPPVTFLVALDTGSDLTWVPCDCLQCAPLSASHYKALDRDLNMYDPSNSSTGKILPCTHKLCDQGPSCGDPKLPCPYNISYLTENVSSSGLLIEDVIHLISRKTDASIRYVRSPVIIGCGKTQSGEYLDGIAPDGVLGLGVKEISIPSYLAKSGVIQNSFSLCFDENDSGRIFFGDQGPSTQQTTSLLPLDGKFMTYITGVEACCIGDSCLDQTSFKALIDCGTSFTHFPSDVYGVVVKEFDRQINSTKTKYEGGPWEYCYNDSSSSRLSKVPSMVLQFDKNNSFVIRTPVVDISESQGFSGFCLAIQPTETDVALIGQNYIKGYRMVFDRENLKLGWSPSDCEEMDGYGKRLPHSPPPNAAAPNLFSNLGVPQTFSDGDGDAYAKSSATRPTAGGVINMIYLEKLLLLLLAVHQLVSNMFSFMTKNDQKHKKKRKQLQTVELKVKMDCDGCELKVKKALSSLSGVKSVEINRKQQKVSVTGYVEANKVLKKAKKTWKKAELWPYVPYNLVAQPYAAQAYDKKAPPGYVRKVENTAASHGTVNNYNEQDSYITMFSDDNPNACFIM</sequence>
<evidence type="ECO:0000256" key="13">
    <source>
        <dbReference type="RuleBase" id="RU000454"/>
    </source>
</evidence>
<dbReference type="EMBL" id="JAUIZM010000008">
    <property type="protein sequence ID" value="KAK1371721.1"/>
    <property type="molecule type" value="Genomic_DNA"/>
</dbReference>
<keyword evidence="6 14" id="KW-0732">Signal</keyword>
<dbReference type="InterPro" id="IPR006121">
    <property type="entry name" value="HMA_dom"/>
</dbReference>
<name>A0AAD8HR79_9APIA</name>
<dbReference type="InterPro" id="IPR032861">
    <property type="entry name" value="TAXi_N"/>
</dbReference>
<evidence type="ECO:0000256" key="6">
    <source>
        <dbReference type="ARBA" id="ARBA00022729"/>
    </source>
</evidence>
<dbReference type="PROSITE" id="PS50846">
    <property type="entry name" value="HMA_2"/>
    <property type="match status" value="1"/>
</dbReference>
<dbReference type="PANTHER" id="PTHR13683">
    <property type="entry name" value="ASPARTYL PROTEASES"/>
    <property type="match status" value="1"/>
</dbReference>
<keyword evidence="7 13" id="KW-0064">Aspartyl protease</keyword>
<evidence type="ECO:0000313" key="17">
    <source>
        <dbReference type="EMBL" id="KAK1371721.1"/>
    </source>
</evidence>
<feature type="domain" description="Peptidase A1" evidence="16">
    <location>
        <begin position="105"/>
        <end position="451"/>
    </location>
</feature>
<keyword evidence="5 13" id="KW-0645">Protease</keyword>
<feature type="domain" description="HMA" evidence="15">
    <location>
        <begin position="550"/>
        <end position="617"/>
    </location>
</feature>
<dbReference type="CDD" id="cd00371">
    <property type="entry name" value="HMA"/>
    <property type="match status" value="1"/>
</dbReference>
<keyword evidence="8 13" id="KW-0378">Hydrolase</keyword>
<proteinExistence type="inferred from homology"/>
<reference evidence="17" key="1">
    <citation type="submission" date="2023-02" db="EMBL/GenBank/DDBJ databases">
        <title>Genome of toxic invasive species Heracleum sosnowskyi carries increased number of genes despite the absence of recent whole-genome duplications.</title>
        <authorList>
            <person name="Schelkunov M."/>
            <person name="Shtratnikova V."/>
            <person name="Makarenko M."/>
            <person name="Klepikova A."/>
            <person name="Omelchenko D."/>
            <person name="Novikova G."/>
            <person name="Obukhova E."/>
            <person name="Bogdanov V."/>
            <person name="Penin A."/>
            <person name="Logacheva M."/>
        </authorList>
    </citation>
    <scope>NUCLEOTIDE SEQUENCE</scope>
    <source>
        <strain evidence="17">Hsosn_3</strain>
        <tissue evidence="17">Leaf</tissue>
    </source>
</reference>
<dbReference type="GO" id="GO:0004190">
    <property type="term" value="F:aspartic-type endopeptidase activity"/>
    <property type="evidence" value="ECO:0007669"/>
    <property type="project" value="UniProtKB-KW"/>
</dbReference>
<dbReference type="Gene3D" id="3.30.70.100">
    <property type="match status" value="1"/>
</dbReference>
<keyword evidence="18" id="KW-1185">Reference proteome</keyword>
<keyword evidence="9" id="KW-0472">Membrane</keyword>
<dbReference type="FunFam" id="2.40.70.10:FF:000012">
    <property type="entry name" value="Aspartyl protease family protein 1"/>
    <property type="match status" value="1"/>
</dbReference>
<accession>A0AAD8HR79</accession>
<dbReference type="GO" id="GO:0009626">
    <property type="term" value="P:plant-type hypersensitive response"/>
    <property type="evidence" value="ECO:0007669"/>
    <property type="project" value="UniProtKB-KW"/>
</dbReference>
<dbReference type="Pfam" id="PF14543">
    <property type="entry name" value="TAXi_N"/>
    <property type="match status" value="1"/>
</dbReference>
<evidence type="ECO:0000256" key="1">
    <source>
        <dbReference type="ARBA" id="ARBA00004170"/>
    </source>
</evidence>
<keyword evidence="4" id="KW-1003">Cell membrane</keyword>
<dbReference type="InterPro" id="IPR001969">
    <property type="entry name" value="Aspartic_peptidase_AS"/>
</dbReference>
<dbReference type="InterPro" id="IPR036163">
    <property type="entry name" value="HMA_dom_sf"/>
</dbReference>
<organism evidence="17 18">
    <name type="scientific">Heracleum sosnowskyi</name>
    <dbReference type="NCBI Taxonomy" id="360622"/>
    <lineage>
        <taxon>Eukaryota</taxon>
        <taxon>Viridiplantae</taxon>
        <taxon>Streptophyta</taxon>
        <taxon>Embryophyta</taxon>
        <taxon>Tracheophyta</taxon>
        <taxon>Spermatophyta</taxon>
        <taxon>Magnoliopsida</taxon>
        <taxon>eudicotyledons</taxon>
        <taxon>Gunneridae</taxon>
        <taxon>Pentapetalae</taxon>
        <taxon>asterids</taxon>
        <taxon>campanulids</taxon>
        <taxon>Apiales</taxon>
        <taxon>Apiaceae</taxon>
        <taxon>Apioideae</taxon>
        <taxon>apioid superclade</taxon>
        <taxon>Tordylieae</taxon>
        <taxon>Tordyliinae</taxon>
        <taxon>Heracleum</taxon>
    </lineage>
</organism>
<feature type="signal peptide" evidence="14">
    <location>
        <begin position="1"/>
        <end position="23"/>
    </location>
</feature>
<comment type="caution">
    <text evidence="17">The sequence shown here is derived from an EMBL/GenBank/DDBJ whole genome shotgun (WGS) entry which is preliminary data.</text>
</comment>
<evidence type="ECO:0000259" key="15">
    <source>
        <dbReference type="PROSITE" id="PS50846"/>
    </source>
</evidence>
<dbReference type="AlphaFoldDB" id="A0AAD8HR79"/>
<evidence type="ECO:0000256" key="12">
    <source>
        <dbReference type="PIRSR" id="PIRSR601461-1"/>
    </source>
</evidence>
<dbReference type="GO" id="GO:0046872">
    <property type="term" value="F:metal ion binding"/>
    <property type="evidence" value="ECO:0007669"/>
    <property type="project" value="InterPro"/>
</dbReference>
<dbReference type="FunFam" id="2.40.70.10:FF:000014">
    <property type="entry name" value="Aspartyl protease family protein 1"/>
    <property type="match status" value="1"/>
</dbReference>
<evidence type="ECO:0000256" key="14">
    <source>
        <dbReference type="SAM" id="SignalP"/>
    </source>
</evidence>
<evidence type="ECO:0000256" key="9">
    <source>
        <dbReference type="ARBA" id="ARBA00023136"/>
    </source>
</evidence>
<dbReference type="Proteomes" id="UP001237642">
    <property type="component" value="Unassembled WGS sequence"/>
</dbReference>
<evidence type="ECO:0000256" key="8">
    <source>
        <dbReference type="ARBA" id="ARBA00022801"/>
    </source>
</evidence>
<dbReference type="InterPro" id="IPR021109">
    <property type="entry name" value="Peptidase_aspartic_dom_sf"/>
</dbReference>
<evidence type="ECO:0000256" key="7">
    <source>
        <dbReference type="ARBA" id="ARBA00022750"/>
    </source>
</evidence>
<keyword evidence="10" id="KW-0325">Glycoprotein</keyword>
<comment type="subcellular location">
    <subcellularLocation>
        <location evidence="2">Cell membrane</location>
        <topology evidence="2">Lipid-anchor</topology>
    </subcellularLocation>
    <subcellularLocation>
        <location evidence="1">Membrane</location>
        <topology evidence="1">Peripheral membrane protein</topology>
    </subcellularLocation>
</comment>
<dbReference type="Pfam" id="PF00403">
    <property type="entry name" value="HMA"/>
    <property type="match status" value="1"/>
</dbReference>
<evidence type="ECO:0000256" key="2">
    <source>
        <dbReference type="ARBA" id="ARBA00004193"/>
    </source>
</evidence>
<comment type="similarity">
    <text evidence="3 13">Belongs to the peptidase A1 family.</text>
</comment>
<feature type="chain" id="PRO_5042055237" evidence="14">
    <location>
        <begin position="24"/>
        <end position="678"/>
    </location>
</feature>
<dbReference type="PROSITE" id="PS00141">
    <property type="entry name" value="ASP_PROTEASE"/>
    <property type="match status" value="1"/>
</dbReference>
<evidence type="ECO:0000256" key="5">
    <source>
        <dbReference type="ARBA" id="ARBA00022670"/>
    </source>
</evidence>
<dbReference type="GO" id="GO:0005886">
    <property type="term" value="C:plasma membrane"/>
    <property type="evidence" value="ECO:0007669"/>
    <property type="project" value="UniProtKB-SubCell"/>
</dbReference>
<dbReference type="Gene3D" id="2.40.70.10">
    <property type="entry name" value="Acid Proteases"/>
    <property type="match status" value="2"/>
</dbReference>
<dbReference type="PROSITE" id="PS51767">
    <property type="entry name" value="PEPTIDASE_A1"/>
    <property type="match status" value="1"/>
</dbReference>
<dbReference type="PANTHER" id="PTHR13683:SF743">
    <property type="entry name" value="ASPARTIC PROTEINASE-LIKE PROTEIN 1"/>
    <property type="match status" value="1"/>
</dbReference>
<dbReference type="InterPro" id="IPR032799">
    <property type="entry name" value="TAXi_C"/>
</dbReference>
<dbReference type="InterPro" id="IPR001461">
    <property type="entry name" value="Aspartic_peptidase_A1"/>
</dbReference>
<evidence type="ECO:0000259" key="16">
    <source>
        <dbReference type="PROSITE" id="PS51767"/>
    </source>
</evidence>
<evidence type="ECO:0000313" key="18">
    <source>
        <dbReference type="Proteomes" id="UP001237642"/>
    </source>
</evidence>
<evidence type="ECO:0000256" key="11">
    <source>
        <dbReference type="ARBA" id="ARBA00023288"/>
    </source>
</evidence>
<gene>
    <name evidence="17" type="ORF">POM88_037813</name>
</gene>
<dbReference type="SUPFAM" id="SSF55008">
    <property type="entry name" value="HMA, heavy metal-associated domain"/>
    <property type="match status" value="1"/>
</dbReference>
<dbReference type="PRINTS" id="PR00792">
    <property type="entry name" value="PEPSIN"/>
</dbReference>
<evidence type="ECO:0000256" key="4">
    <source>
        <dbReference type="ARBA" id="ARBA00022475"/>
    </source>
</evidence>
<feature type="active site" evidence="12">
    <location>
        <position position="123"/>
    </location>
</feature>
<dbReference type="SUPFAM" id="SSF50630">
    <property type="entry name" value="Acid proteases"/>
    <property type="match status" value="1"/>
</dbReference>
<feature type="active site" evidence="12">
    <location>
        <position position="333"/>
    </location>
</feature>